<dbReference type="Proteomes" id="UP000053555">
    <property type="component" value="Unassembled WGS sequence"/>
</dbReference>
<evidence type="ECO:0000256" key="1">
    <source>
        <dbReference type="SAM" id="Phobius"/>
    </source>
</evidence>
<feature type="non-terminal residue" evidence="2">
    <location>
        <position position="1"/>
    </location>
</feature>
<name>A0A0B2RX91_GLYSO</name>
<protein>
    <submittedName>
        <fullName evidence="2">Putative ribonuclease H protein</fullName>
    </submittedName>
</protein>
<organism evidence="2">
    <name type="scientific">Glycine soja</name>
    <name type="common">Wild soybean</name>
    <dbReference type="NCBI Taxonomy" id="3848"/>
    <lineage>
        <taxon>Eukaryota</taxon>
        <taxon>Viridiplantae</taxon>
        <taxon>Streptophyta</taxon>
        <taxon>Embryophyta</taxon>
        <taxon>Tracheophyta</taxon>
        <taxon>Spermatophyta</taxon>
        <taxon>Magnoliopsida</taxon>
        <taxon>eudicotyledons</taxon>
        <taxon>Gunneridae</taxon>
        <taxon>Pentapetalae</taxon>
        <taxon>rosids</taxon>
        <taxon>fabids</taxon>
        <taxon>Fabales</taxon>
        <taxon>Fabaceae</taxon>
        <taxon>Papilionoideae</taxon>
        <taxon>50 kb inversion clade</taxon>
        <taxon>NPAAA clade</taxon>
        <taxon>indigoferoid/millettioid clade</taxon>
        <taxon>Phaseoleae</taxon>
        <taxon>Glycine</taxon>
        <taxon>Glycine subgen. Soja</taxon>
    </lineage>
</organism>
<reference evidence="2" key="1">
    <citation type="submission" date="2014-07" db="EMBL/GenBank/DDBJ databases">
        <title>Identification of a novel salt tolerance gene in wild soybean by whole-genome sequencing.</title>
        <authorList>
            <person name="Lam H.-M."/>
            <person name="Qi X."/>
            <person name="Li M.-W."/>
            <person name="Liu X."/>
            <person name="Xie M."/>
            <person name="Ni M."/>
            <person name="Xu X."/>
        </authorList>
    </citation>
    <scope>NUCLEOTIDE SEQUENCE [LARGE SCALE GENOMIC DNA]</scope>
    <source>
        <tissue evidence="2">Root</tissue>
    </source>
</reference>
<dbReference type="AlphaFoldDB" id="A0A0B2RX91"/>
<evidence type="ECO:0000313" key="2">
    <source>
        <dbReference type="EMBL" id="KHN36437.1"/>
    </source>
</evidence>
<dbReference type="EMBL" id="KN647596">
    <property type="protein sequence ID" value="KHN36437.1"/>
    <property type="molecule type" value="Genomic_DNA"/>
</dbReference>
<gene>
    <name evidence="2" type="ORF">glysoja_048762</name>
</gene>
<proteinExistence type="predicted"/>
<feature type="transmembrane region" description="Helical" evidence="1">
    <location>
        <begin position="20"/>
        <end position="40"/>
    </location>
</feature>
<feature type="non-terminal residue" evidence="2">
    <location>
        <position position="98"/>
    </location>
</feature>
<sequence length="98" mass="10931">IIRKFEARLNKWKQRSISMAGRITLINAVLTALSMFYLSFFRAPTAVINRLTAIQRKFLWGGSCEGKKIAWIAWSKVCASRAMGGLGVTNIKALNNAL</sequence>
<keyword evidence="1" id="KW-0472">Membrane</keyword>
<accession>A0A0B2RX91</accession>
<keyword evidence="1" id="KW-1133">Transmembrane helix</keyword>
<dbReference type="PANTHER" id="PTHR33116">
    <property type="entry name" value="REVERSE TRANSCRIPTASE ZINC-BINDING DOMAIN-CONTAINING PROTEIN-RELATED-RELATED"/>
    <property type="match status" value="1"/>
</dbReference>
<keyword evidence="1" id="KW-0812">Transmembrane</keyword>
<dbReference type="PANTHER" id="PTHR33116:SF78">
    <property type="entry name" value="OS12G0587133 PROTEIN"/>
    <property type="match status" value="1"/>
</dbReference>